<evidence type="ECO:0000256" key="5">
    <source>
        <dbReference type="ARBA" id="ARBA00022989"/>
    </source>
</evidence>
<evidence type="ECO:0000256" key="2">
    <source>
        <dbReference type="ARBA" id="ARBA00010157"/>
    </source>
</evidence>
<evidence type="ECO:0000313" key="9">
    <source>
        <dbReference type="EMBL" id="QDQ97029.1"/>
    </source>
</evidence>
<dbReference type="Gene3D" id="1.20.1640.10">
    <property type="entry name" value="Multidrug efflux transporter AcrB transmembrane domain"/>
    <property type="match status" value="2"/>
</dbReference>
<evidence type="ECO:0000256" key="4">
    <source>
        <dbReference type="ARBA" id="ARBA00022692"/>
    </source>
</evidence>
<keyword evidence="10" id="KW-1185">Reference proteome</keyword>
<feature type="transmembrane region" description="Helical" evidence="7">
    <location>
        <begin position="234"/>
        <end position="256"/>
    </location>
</feature>
<reference evidence="9 10" key="2">
    <citation type="submission" date="2019-07" db="EMBL/GenBank/DDBJ databases">
        <authorList>
            <person name="Huang Y."/>
        </authorList>
    </citation>
    <scope>NUCLEOTIDE SEQUENCE [LARGE SCALE GENOMIC DNA]</scope>
    <source>
        <strain evidence="9 10">HY188</strain>
    </source>
</reference>
<dbReference type="PANTHER" id="PTHR33406:SF6">
    <property type="entry name" value="MEMBRANE PROTEIN YDGH-RELATED"/>
    <property type="match status" value="1"/>
</dbReference>
<dbReference type="RefSeq" id="WP_143907303.1">
    <property type="nucleotide sequence ID" value="NZ_CP041765.1"/>
</dbReference>
<protein>
    <submittedName>
        <fullName evidence="9">MMPL family transporter</fullName>
    </submittedName>
</protein>
<evidence type="ECO:0000256" key="1">
    <source>
        <dbReference type="ARBA" id="ARBA00004651"/>
    </source>
</evidence>
<gene>
    <name evidence="9" type="ORF">FO059_06370</name>
</gene>
<sequence length="710" mass="73388">MEPRGPEPARRRRRVLLPALALLVWVALAGVGGSTIGALSGLQQNNSAAWLPEDAESAHVLRAVEQIRGSDTASVAVVAERGSGITPQDRAFLSQVLRSAAGTGGFGDDVLGPLRSADGAAIVGGLGVVPDDTMPSEVARLRVALDSGAPPGLSVHIGGEAGVVADFTSAIAGIDGMLLVVAGCVVMVILVVVYRSPLLPLAVLLSAVGALASSSLVVYWLADNGIVTIDAQSQGIMFILVFGAATDYALLLVARYREELALTPDGFRAMRRAWRATIAPVAASGGTVILGLLCMLLSQLQSNRSLGPIAAIGIVGSLLATMTFLPAMLLPLGRRVFWPRVPQVLPGPAAPSVPGAAGEIVAAEHPRWWRLARSVRDHPRRYTAGALIVLFALAAFAPQFRAGGVPQSEVFLREVDSKAAQRIIGDHFPAGAAAPAIIITDDDEVPETTAAARRVDGVAAVRTVATAGGQTEIDAVLADPPDSDSALDTVGRLRDAVHAVPGADAAVGGMSAVQVDVRATSVRDRTVIIPVVLAVVLLVLILLLRSLAAPVMLILTVVLSFASALGASALVFNHLLDFPGSDPAMPLFGFVFLVALGIDYNIFLMTRVREESARDGTVAGVPRALAVTGGVITSAGVVLAATFASLSVIPLLFLAQISFIVAFGVLLDTIVVRSLLVPALALQIGDRIWWPGAPGRRPKGTTVGIRGPGS</sequence>
<dbReference type="SUPFAM" id="SSF82866">
    <property type="entry name" value="Multidrug efflux transporter AcrB transmembrane domain"/>
    <property type="match status" value="2"/>
</dbReference>
<dbReference type="KEGG" id="toy:FO059_06370"/>
<evidence type="ECO:0000256" key="7">
    <source>
        <dbReference type="SAM" id="Phobius"/>
    </source>
</evidence>
<dbReference type="Proteomes" id="UP000317344">
    <property type="component" value="Chromosome"/>
</dbReference>
<evidence type="ECO:0000256" key="3">
    <source>
        <dbReference type="ARBA" id="ARBA00022475"/>
    </source>
</evidence>
<comment type="similarity">
    <text evidence="2">Belongs to the resistance-nodulation-cell division (RND) (TC 2.A.6) family. MmpL subfamily.</text>
</comment>
<feature type="transmembrane region" description="Helical" evidence="7">
    <location>
        <begin position="584"/>
        <end position="603"/>
    </location>
</feature>
<keyword evidence="6 7" id="KW-0472">Membrane</keyword>
<feature type="transmembrane region" description="Helical" evidence="7">
    <location>
        <begin position="201"/>
        <end position="222"/>
    </location>
</feature>
<keyword evidence="5 7" id="KW-1133">Transmembrane helix</keyword>
<organism evidence="9 10">
    <name type="scientific">Tomitella fengzijianii</name>
    <dbReference type="NCBI Taxonomy" id="2597660"/>
    <lineage>
        <taxon>Bacteria</taxon>
        <taxon>Bacillati</taxon>
        <taxon>Actinomycetota</taxon>
        <taxon>Actinomycetes</taxon>
        <taxon>Mycobacteriales</taxon>
        <taxon>Tomitella</taxon>
    </lineage>
</organism>
<dbReference type="InterPro" id="IPR050545">
    <property type="entry name" value="Mycobact_MmpL"/>
</dbReference>
<accession>A0A516X1S7</accession>
<dbReference type="Pfam" id="PF03176">
    <property type="entry name" value="MMPL"/>
    <property type="match status" value="2"/>
</dbReference>
<dbReference type="OrthoDB" id="2365435at2"/>
<feature type="transmembrane region" description="Helical" evidence="7">
    <location>
        <begin position="624"/>
        <end position="653"/>
    </location>
</feature>
<keyword evidence="3" id="KW-1003">Cell membrane</keyword>
<feature type="transmembrane region" description="Helical" evidence="7">
    <location>
        <begin position="306"/>
        <end position="330"/>
    </location>
</feature>
<reference evidence="9 10" key="1">
    <citation type="submission" date="2019-07" db="EMBL/GenBank/DDBJ databases">
        <title>Tomitella cavernea sp. nov., an actinomycete isolated from soil.</title>
        <authorList>
            <person name="Cheng J."/>
        </authorList>
    </citation>
    <scope>NUCLEOTIDE SEQUENCE [LARGE SCALE GENOMIC DNA]</scope>
    <source>
        <strain evidence="9 10">HY188</strain>
    </source>
</reference>
<feature type="domain" description="SSD" evidence="8">
    <location>
        <begin position="554"/>
        <end position="682"/>
    </location>
</feature>
<evidence type="ECO:0000256" key="6">
    <source>
        <dbReference type="ARBA" id="ARBA00023136"/>
    </source>
</evidence>
<dbReference type="InterPro" id="IPR004869">
    <property type="entry name" value="MMPL_dom"/>
</dbReference>
<feature type="transmembrane region" description="Helical" evidence="7">
    <location>
        <begin position="176"/>
        <end position="194"/>
    </location>
</feature>
<dbReference type="InterPro" id="IPR000731">
    <property type="entry name" value="SSD"/>
</dbReference>
<proteinExistence type="inferred from homology"/>
<feature type="transmembrane region" description="Helical" evidence="7">
    <location>
        <begin position="382"/>
        <end position="400"/>
    </location>
</feature>
<name>A0A516X1S7_9ACTN</name>
<evidence type="ECO:0000259" key="8">
    <source>
        <dbReference type="PROSITE" id="PS50156"/>
    </source>
</evidence>
<keyword evidence="4 7" id="KW-0812">Transmembrane</keyword>
<dbReference type="GO" id="GO:0005886">
    <property type="term" value="C:plasma membrane"/>
    <property type="evidence" value="ECO:0007669"/>
    <property type="project" value="UniProtKB-SubCell"/>
</dbReference>
<comment type="subcellular location">
    <subcellularLocation>
        <location evidence="1">Cell membrane</location>
        <topology evidence="1">Multi-pass membrane protein</topology>
    </subcellularLocation>
</comment>
<feature type="transmembrane region" description="Helical" evidence="7">
    <location>
        <begin position="527"/>
        <end position="544"/>
    </location>
</feature>
<feature type="transmembrane region" description="Helical" evidence="7">
    <location>
        <begin position="277"/>
        <end position="300"/>
    </location>
</feature>
<evidence type="ECO:0000313" key="10">
    <source>
        <dbReference type="Proteomes" id="UP000317344"/>
    </source>
</evidence>
<dbReference type="EMBL" id="CP041765">
    <property type="protein sequence ID" value="QDQ97029.1"/>
    <property type="molecule type" value="Genomic_DNA"/>
</dbReference>
<feature type="transmembrane region" description="Helical" evidence="7">
    <location>
        <begin position="551"/>
        <end position="572"/>
    </location>
</feature>
<dbReference type="PROSITE" id="PS50156">
    <property type="entry name" value="SSD"/>
    <property type="match status" value="1"/>
</dbReference>
<dbReference type="AlphaFoldDB" id="A0A516X1S7"/>
<dbReference type="PANTHER" id="PTHR33406">
    <property type="entry name" value="MEMBRANE PROTEIN MJ1562-RELATED"/>
    <property type="match status" value="1"/>
</dbReference>